<sequence length="289" mass="32108">MGPKLKSALYSSLIISGGFFLLGLLEGAFLLAFIVLFYAAVGNFLYGIPVSLLSDFLTRKRGKSSFFIAGAIHILSGFITVIVIEGLAYFAVGSAALFFVLDEWRKSRGQVSGSRKVRVIKATYVILFTLIAFYGLVLYGEWTKEETNFTYLIPDGFEGSVVIFYNVPGEPVLENDGEHSLVQVRVETLPSLEGTEMEKYAWFRTSSANRSGVVTDLYYYVDDNGSRTKVDGHCIHHGSSGSFSGNGEEEIQYSTFQITTSQCGEEFLLNGSDLYGTQSQEIMKYWQDR</sequence>
<evidence type="ECO:0000256" key="1">
    <source>
        <dbReference type="SAM" id="Phobius"/>
    </source>
</evidence>
<evidence type="ECO:0000313" key="3">
    <source>
        <dbReference type="EMBL" id="TYR94444.1"/>
    </source>
</evidence>
<feature type="transmembrane region" description="Helical" evidence="1">
    <location>
        <begin position="7"/>
        <end position="25"/>
    </location>
</feature>
<dbReference type="AlphaFoldDB" id="A0A5D4LXG6"/>
<organism evidence="3 4">
    <name type="scientific">Rossellomorea vietnamensis</name>
    <dbReference type="NCBI Taxonomy" id="218284"/>
    <lineage>
        <taxon>Bacteria</taxon>
        <taxon>Bacillati</taxon>
        <taxon>Bacillota</taxon>
        <taxon>Bacilli</taxon>
        <taxon>Bacillales</taxon>
        <taxon>Bacillaceae</taxon>
        <taxon>Rossellomorea</taxon>
    </lineage>
</organism>
<dbReference type="EMBL" id="VTEG01000039">
    <property type="protein sequence ID" value="TYR94444.1"/>
    <property type="molecule type" value="Genomic_DNA"/>
</dbReference>
<proteinExistence type="predicted"/>
<name>A0A5D4LXG6_9BACI</name>
<keyword evidence="1" id="KW-0472">Membrane</keyword>
<feature type="transmembrane region" description="Helical" evidence="1">
    <location>
        <begin position="31"/>
        <end position="54"/>
    </location>
</feature>
<protein>
    <recommendedName>
        <fullName evidence="2">DUF6843 domain-containing protein</fullName>
    </recommendedName>
</protein>
<gene>
    <name evidence="3" type="ORF">FZC84_22565</name>
</gene>
<feature type="transmembrane region" description="Helical" evidence="1">
    <location>
        <begin position="66"/>
        <end position="99"/>
    </location>
</feature>
<accession>A0A5D4LXG6</accession>
<comment type="caution">
    <text evidence="3">The sequence shown here is derived from an EMBL/GenBank/DDBJ whole genome shotgun (WGS) entry which is preliminary data.</text>
</comment>
<feature type="domain" description="DUF6843" evidence="2">
    <location>
        <begin position="146"/>
        <end position="267"/>
    </location>
</feature>
<keyword evidence="1" id="KW-0812">Transmembrane</keyword>
<evidence type="ECO:0000313" key="4">
    <source>
        <dbReference type="Proteomes" id="UP000325182"/>
    </source>
</evidence>
<dbReference type="Proteomes" id="UP000325182">
    <property type="component" value="Unassembled WGS sequence"/>
</dbReference>
<reference evidence="3 4" key="1">
    <citation type="submission" date="2019-08" db="EMBL/GenBank/DDBJ databases">
        <title>Bacillus genomes from the desert of Cuatro Cienegas, Coahuila.</title>
        <authorList>
            <person name="Olmedo-Alvarez G."/>
        </authorList>
    </citation>
    <scope>NUCLEOTIDE SEQUENCE [LARGE SCALE GENOMIC DNA]</scope>
    <source>
        <strain evidence="3 4">CH128b_4D</strain>
    </source>
</reference>
<evidence type="ECO:0000259" key="2">
    <source>
        <dbReference type="Pfam" id="PF20862"/>
    </source>
</evidence>
<dbReference type="InterPro" id="IPR049293">
    <property type="entry name" value="DUF6843"/>
</dbReference>
<feature type="transmembrane region" description="Helical" evidence="1">
    <location>
        <begin position="119"/>
        <end position="139"/>
    </location>
</feature>
<dbReference type="RefSeq" id="WP_148955389.1">
    <property type="nucleotide sequence ID" value="NZ_VTEG01000039.1"/>
</dbReference>
<dbReference type="Pfam" id="PF20862">
    <property type="entry name" value="DUF6843"/>
    <property type="match status" value="1"/>
</dbReference>
<keyword evidence="1" id="KW-1133">Transmembrane helix</keyword>